<reference evidence="2" key="1">
    <citation type="journal article" date="2014" name="Int. J. Syst. Evol. Microbiol.">
        <title>Complete genome sequence of Corynebacterium casei LMG S-19264T (=DSM 44701T), isolated from a smear-ripened cheese.</title>
        <authorList>
            <consortium name="US DOE Joint Genome Institute (JGI-PGF)"/>
            <person name="Walter F."/>
            <person name="Albersmeier A."/>
            <person name="Kalinowski J."/>
            <person name="Ruckert C."/>
        </authorList>
    </citation>
    <scope>NUCLEOTIDE SEQUENCE</scope>
    <source>
        <strain evidence="2">JCM 31740</strain>
    </source>
</reference>
<dbReference type="GeneID" id="38666615"/>
<dbReference type="Proteomes" id="UP000616143">
    <property type="component" value="Unassembled WGS sequence"/>
</dbReference>
<accession>A0A348B3G2</accession>
<reference evidence="2" key="4">
    <citation type="submission" date="2020-09" db="EMBL/GenBank/DDBJ databases">
        <authorList>
            <person name="Sun Q."/>
            <person name="Ohkuma M."/>
        </authorList>
    </citation>
    <scope>NUCLEOTIDE SEQUENCE</scope>
    <source>
        <strain evidence="2">JCM 31740</strain>
    </source>
</reference>
<organism evidence="1 3">
    <name type="scientific">Sulfodiicoccus acidiphilus</name>
    <dbReference type="NCBI Taxonomy" id="1670455"/>
    <lineage>
        <taxon>Archaea</taxon>
        <taxon>Thermoproteota</taxon>
        <taxon>Thermoprotei</taxon>
        <taxon>Sulfolobales</taxon>
        <taxon>Sulfolobaceae</taxon>
        <taxon>Sulfodiicoccus</taxon>
    </lineage>
</organism>
<evidence type="ECO:0000313" key="2">
    <source>
        <dbReference type="EMBL" id="GGT95342.1"/>
    </source>
</evidence>
<evidence type="ECO:0000313" key="1">
    <source>
        <dbReference type="EMBL" id="BBD72714.1"/>
    </source>
</evidence>
<dbReference type="EMBL" id="AP018553">
    <property type="protein sequence ID" value="BBD72714.1"/>
    <property type="molecule type" value="Genomic_DNA"/>
</dbReference>
<dbReference type="KEGG" id="sacd:HS1genome_1103"/>
<gene>
    <name evidence="2" type="ORF">GCM10007116_11040</name>
    <name evidence="1" type="ORF">HS1genome_1103</name>
</gene>
<dbReference type="RefSeq" id="WP_126449965.1">
    <property type="nucleotide sequence ID" value="NZ_AP018553.1"/>
</dbReference>
<reference evidence="1" key="3">
    <citation type="journal article" date="2019" name="BMC Res. Notes">
        <title>Complete genome sequence of the Sulfodiicoccus acidiphilus strain HS-1T, the first crenarchaeon that lacks polB3, isolated from an acidic hot spring in Ohwaku-dani, Hakone, Japan.</title>
        <authorList>
            <person name="Sakai H.D."/>
            <person name="Kurosawa N."/>
        </authorList>
    </citation>
    <scope>NUCLEOTIDE SEQUENCE</scope>
    <source>
        <strain evidence="1">HS-1</strain>
    </source>
</reference>
<dbReference type="AlphaFoldDB" id="A0A348B3G2"/>
<dbReference type="Proteomes" id="UP000276741">
    <property type="component" value="Chromosome"/>
</dbReference>
<reference evidence="3" key="2">
    <citation type="submission" date="2018-04" db="EMBL/GenBank/DDBJ databases">
        <title>Complete genome sequence of Sulfodiicoccus acidiphilus strain HS-1.</title>
        <authorList>
            <person name="Sakai H.D."/>
            <person name="Kurosawa N."/>
        </authorList>
    </citation>
    <scope>NUCLEOTIDE SEQUENCE [LARGE SCALE GENOMIC DNA]</scope>
    <source>
        <strain evidence="3">HS-1</strain>
    </source>
</reference>
<protein>
    <submittedName>
        <fullName evidence="1">Uncharacterized protein</fullName>
    </submittedName>
</protein>
<proteinExistence type="predicted"/>
<evidence type="ECO:0000313" key="3">
    <source>
        <dbReference type="Proteomes" id="UP000276741"/>
    </source>
</evidence>
<keyword evidence="3" id="KW-1185">Reference proteome</keyword>
<sequence>MELLLENSKSKSGKHAARALALEVRQDSLVEVNAQGKKAKPTYSVGEAMTIDVSKVRGTVVYMRFVRNLKKKVEGEVVVIRENNVLLKMKYRKLKLKRVEGDSSYVELVKRAMEQLKVPVKKVNGG</sequence>
<dbReference type="OrthoDB" id="33530at2157"/>
<dbReference type="EMBL" id="BMQS01000009">
    <property type="protein sequence ID" value="GGT95342.1"/>
    <property type="molecule type" value="Genomic_DNA"/>
</dbReference>
<name>A0A348B3G2_9CREN</name>